<dbReference type="Gene3D" id="2.60.40.1120">
    <property type="entry name" value="Carboxypeptidase-like, regulatory domain"/>
    <property type="match status" value="1"/>
</dbReference>
<dbReference type="PANTHER" id="PTHR30069:SF46">
    <property type="entry name" value="OAR PROTEIN"/>
    <property type="match status" value="1"/>
</dbReference>
<dbReference type="EMBL" id="PJRS01000034">
    <property type="protein sequence ID" value="PLR23031.1"/>
    <property type="molecule type" value="Genomic_DNA"/>
</dbReference>
<evidence type="ECO:0000256" key="6">
    <source>
        <dbReference type="ARBA" id="ARBA00023237"/>
    </source>
</evidence>
<feature type="domain" description="TonB-dependent transporter Oar-like beta-barrel" evidence="8">
    <location>
        <begin position="369"/>
        <end position="1032"/>
    </location>
</feature>
<dbReference type="SUPFAM" id="SSF56935">
    <property type="entry name" value="Porins"/>
    <property type="match status" value="1"/>
</dbReference>
<evidence type="ECO:0000256" key="1">
    <source>
        <dbReference type="ARBA" id="ARBA00004571"/>
    </source>
</evidence>
<dbReference type="InterPro" id="IPR057601">
    <property type="entry name" value="Oar-like_b-barrel"/>
</dbReference>
<keyword evidence="6" id="KW-0998">Cell outer membrane</keyword>
<dbReference type="SUPFAM" id="SSF49452">
    <property type="entry name" value="Starch-binding domain-like"/>
    <property type="match status" value="1"/>
</dbReference>
<keyword evidence="3" id="KW-1134">Transmembrane beta strand</keyword>
<dbReference type="InterPro" id="IPR037066">
    <property type="entry name" value="Plug_dom_sf"/>
</dbReference>
<sequence>MAMTFMRRLSAGAAIGVIAMAVAPAVVQAQVITGAIQGRLTDEAGAPVAGAQVTIVHAPSGTTTTATTSADGAFSARNLRPGGPYRVTANSEAYGTKTVEVPAVNTGDAFQLNFALDGGAVDAVVVTAASVGAKDLKTGPSSNFSAAQIQLAPSISRDLKDLARMNPFVAIDSTNSKALICGGANNRSNSLTIDGVRQNDDFGLQANGYPTQRSPISMDVVETLGVELAPYDVNYGSFGGCTMNATTKSGGNAFHGMVFFENTNQNLQGKKFEYDDFQDGSRQKRTLGGKFSEKTWGATLTGPIIKDRLFFTANYEKFERVEPSLTGPVGSGMPNEVPGITVAQAEQVREIIKRVYGYDPLGYSASQFRNLDEKYFIKLDWNISERHRATVSYQRTYGSNLNASGNTLTGASTSLGLLSKWIERENNLDVYKAQLFSNWTDNFTTELSASYKKMDNPSTPLAGTDYAQFRVFVNGAGVGPSIYAGTDASYQANELTTYLQQYRAKGVYTLGAHKITGGYEREALKIWDVFVQNANGAYVFDSIADLEARRASSLAYANAGDNIKAHGGATIHSAMNTVYLQDEWAILPNLTLKAGLRYDWFEQSDSPQANPVIMARYGLDNSANLDGKHLLQPRFGFNWQPDTTLTVYGGVGLFGGGSPTVWTANTFYNTGIVLGNVNCARSATTSAACLAGLNNVDAKTVNPAVQQLNTASAATGQGLTNILDPDFKPQSSWKASIGVQKYFDLGRFGGDDWRVSAEYIRTEVKDAVTWRDLYSEANPGPTAPDGRPTFLRGRDNRYDIFVTNTGKGHTDQLGLALGKRWSDGWLDGLDAQLSHTYINSKDVNPGISTVAAANYNGVATDDPNDPALATSNYEFRNLSKLSLSYRREFFSGYRTGISLFAQRRSGLPFSYTFDVGANAAQPGDVLVGENGSNASRNRQLLYVPKTQNGLVTATSDPIISYAPGFDFAAFNAFLQKTGLIDYAGKITPRNAFKSPEVTTIDVRLSQEAPAFFPHAAKAEIYVDIENLGNMLNNKWGVIQQVPNPYVSSNIVARNCQFAGVACAAGQGNFYQFDKFTSKAATSFNTQSVWQVKLGVRYKF</sequence>
<keyword evidence="7" id="KW-0732">Signal</keyword>
<protein>
    <submittedName>
        <fullName evidence="9">TonB-dependent receptor</fullName>
    </submittedName>
</protein>
<evidence type="ECO:0000256" key="7">
    <source>
        <dbReference type="SAM" id="SignalP"/>
    </source>
</evidence>
<evidence type="ECO:0000256" key="3">
    <source>
        <dbReference type="ARBA" id="ARBA00022452"/>
    </source>
</evidence>
<evidence type="ECO:0000256" key="4">
    <source>
        <dbReference type="ARBA" id="ARBA00022692"/>
    </source>
</evidence>
<keyword evidence="5" id="KW-0472">Membrane</keyword>
<name>A0A2N5DAF0_9CAUL</name>
<dbReference type="GO" id="GO:0015344">
    <property type="term" value="F:siderophore uptake transmembrane transporter activity"/>
    <property type="evidence" value="ECO:0007669"/>
    <property type="project" value="TreeGrafter"/>
</dbReference>
<comment type="subcellular location">
    <subcellularLocation>
        <location evidence="1">Cell outer membrane</location>
        <topology evidence="1">Multi-pass membrane protein</topology>
    </subcellularLocation>
</comment>
<dbReference type="Pfam" id="PF25183">
    <property type="entry name" value="OMP_b-brl_4"/>
    <property type="match status" value="2"/>
</dbReference>
<dbReference type="Gene3D" id="2.170.130.10">
    <property type="entry name" value="TonB-dependent receptor, plug domain"/>
    <property type="match status" value="1"/>
</dbReference>
<evidence type="ECO:0000313" key="9">
    <source>
        <dbReference type="EMBL" id="PLR23031.1"/>
    </source>
</evidence>
<evidence type="ECO:0000259" key="8">
    <source>
        <dbReference type="Pfam" id="PF25183"/>
    </source>
</evidence>
<evidence type="ECO:0000256" key="5">
    <source>
        <dbReference type="ARBA" id="ARBA00023136"/>
    </source>
</evidence>
<dbReference type="Proteomes" id="UP000234479">
    <property type="component" value="Unassembled WGS sequence"/>
</dbReference>
<dbReference type="GO" id="GO:0044718">
    <property type="term" value="P:siderophore transmembrane transport"/>
    <property type="evidence" value="ECO:0007669"/>
    <property type="project" value="TreeGrafter"/>
</dbReference>
<dbReference type="GO" id="GO:0009279">
    <property type="term" value="C:cell outer membrane"/>
    <property type="evidence" value="ECO:0007669"/>
    <property type="project" value="UniProtKB-SubCell"/>
</dbReference>
<dbReference type="AlphaFoldDB" id="A0A2N5DAF0"/>
<evidence type="ECO:0000256" key="2">
    <source>
        <dbReference type="ARBA" id="ARBA00022448"/>
    </source>
</evidence>
<dbReference type="Pfam" id="PF13620">
    <property type="entry name" value="CarboxypepD_reg"/>
    <property type="match status" value="1"/>
</dbReference>
<evidence type="ECO:0000313" key="10">
    <source>
        <dbReference type="Proteomes" id="UP000234479"/>
    </source>
</evidence>
<keyword evidence="10" id="KW-1185">Reference proteome</keyword>
<dbReference type="Gene3D" id="2.40.170.20">
    <property type="entry name" value="TonB-dependent receptor, beta-barrel domain"/>
    <property type="match status" value="1"/>
</dbReference>
<keyword evidence="9" id="KW-0675">Receptor</keyword>
<dbReference type="OrthoDB" id="9768147at2"/>
<dbReference type="InterPro" id="IPR036942">
    <property type="entry name" value="Beta-barrel_TonB_sf"/>
</dbReference>
<feature type="chain" id="PRO_5014885289" evidence="7">
    <location>
        <begin position="30"/>
        <end position="1099"/>
    </location>
</feature>
<feature type="domain" description="TonB-dependent transporter Oar-like beta-barrel" evidence="8">
    <location>
        <begin position="246"/>
        <end position="322"/>
    </location>
</feature>
<organism evidence="9 10">
    <name type="scientific">Caulobacter zeae</name>
    <dbReference type="NCBI Taxonomy" id="2055137"/>
    <lineage>
        <taxon>Bacteria</taxon>
        <taxon>Pseudomonadati</taxon>
        <taxon>Pseudomonadota</taxon>
        <taxon>Alphaproteobacteria</taxon>
        <taxon>Caulobacterales</taxon>
        <taxon>Caulobacteraceae</taxon>
        <taxon>Caulobacter</taxon>
    </lineage>
</organism>
<comment type="caution">
    <text evidence="9">The sequence shown here is derived from an EMBL/GenBank/DDBJ whole genome shotgun (WGS) entry which is preliminary data.</text>
</comment>
<feature type="signal peptide" evidence="7">
    <location>
        <begin position="1"/>
        <end position="29"/>
    </location>
</feature>
<proteinExistence type="predicted"/>
<reference evidence="9 10" key="1">
    <citation type="submission" date="2017-12" db="EMBL/GenBank/DDBJ databases">
        <title>The genome sequence of Caulobacter sp. 410.</title>
        <authorList>
            <person name="Gao J."/>
            <person name="Mao X."/>
            <person name="Sun J."/>
        </authorList>
    </citation>
    <scope>NUCLEOTIDE SEQUENCE [LARGE SCALE GENOMIC DNA]</scope>
    <source>
        <strain evidence="9 10">410</strain>
    </source>
</reference>
<accession>A0A2N5DAF0</accession>
<dbReference type="InterPro" id="IPR039426">
    <property type="entry name" value="TonB-dep_rcpt-like"/>
</dbReference>
<dbReference type="InterPro" id="IPR013784">
    <property type="entry name" value="Carb-bd-like_fold"/>
</dbReference>
<dbReference type="PANTHER" id="PTHR30069">
    <property type="entry name" value="TONB-DEPENDENT OUTER MEMBRANE RECEPTOR"/>
    <property type="match status" value="1"/>
</dbReference>
<keyword evidence="2" id="KW-0813">Transport</keyword>
<gene>
    <name evidence="9" type="ORF">SGCZBJ_16900</name>
</gene>
<dbReference type="GO" id="GO:0030246">
    <property type="term" value="F:carbohydrate binding"/>
    <property type="evidence" value="ECO:0007669"/>
    <property type="project" value="InterPro"/>
</dbReference>
<keyword evidence="4" id="KW-0812">Transmembrane</keyword>